<proteinExistence type="predicted"/>
<organism evidence="3 4">
    <name type="scientific">Nitzschia inconspicua</name>
    <dbReference type="NCBI Taxonomy" id="303405"/>
    <lineage>
        <taxon>Eukaryota</taxon>
        <taxon>Sar</taxon>
        <taxon>Stramenopiles</taxon>
        <taxon>Ochrophyta</taxon>
        <taxon>Bacillariophyta</taxon>
        <taxon>Bacillariophyceae</taxon>
        <taxon>Bacillariophycidae</taxon>
        <taxon>Bacillariales</taxon>
        <taxon>Bacillariaceae</taxon>
        <taxon>Nitzschia</taxon>
    </lineage>
</organism>
<reference evidence="3" key="1">
    <citation type="journal article" date="2021" name="Sci. Rep.">
        <title>Diploid genomic architecture of Nitzschia inconspicua, an elite biomass production diatom.</title>
        <authorList>
            <person name="Oliver A."/>
            <person name="Podell S."/>
            <person name="Pinowska A."/>
            <person name="Traller J.C."/>
            <person name="Smith S.R."/>
            <person name="McClure R."/>
            <person name="Beliaev A."/>
            <person name="Bohutskyi P."/>
            <person name="Hill E.A."/>
            <person name="Rabines A."/>
            <person name="Zheng H."/>
            <person name="Allen L.Z."/>
            <person name="Kuo A."/>
            <person name="Grigoriev I.V."/>
            <person name="Allen A.E."/>
            <person name="Hazlebeck D."/>
            <person name="Allen E.E."/>
        </authorList>
    </citation>
    <scope>NUCLEOTIDE SEQUENCE</scope>
    <source>
        <strain evidence="3">Hildebrandi</strain>
    </source>
</reference>
<feature type="transmembrane region" description="Helical" evidence="2">
    <location>
        <begin position="41"/>
        <end position="60"/>
    </location>
</feature>
<feature type="compositionally biased region" description="Basic and acidic residues" evidence="1">
    <location>
        <begin position="10"/>
        <end position="31"/>
    </location>
</feature>
<evidence type="ECO:0000313" key="4">
    <source>
        <dbReference type="Proteomes" id="UP000693970"/>
    </source>
</evidence>
<sequence>MARSKNSTKKTSDGNRRKETKEERKERLRLQKEAREQCFKTLPYAGGVVVVLMLIFALWVRSVPPRAPTPKVTVTEVDLGQSRPEDDPALQEAFKLAQEQETFKQQQQQQQEAEANAEIPSDNGDAAAAAASETIEL</sequence>
<comment type="caution">
    <text evidence="3">The sequence shown here is derived from an EMBL/GenBank/DDBJ whole genome shotgun (WGS) entry which is preliminary data.</text>
</comment>
<feature type="region of interest" description="Disordered" evidence="1">
    <location>
        <begin position="99"/>
        <end position="137"/>
    </location>
</feature>
<gene>
    <name evidence="3" type="ORF">IV203_011488</name>
</gene>
<dbReference type="Proteomes" id="UP000693970">
    <property type="component" value="Unassembled WGS sequence"/>
</dbReference>
<evidence type="ECO:0000256" key="1">
    <source>
        <dbReference type="SAM" id="MobiDB-lite"/>
    </source>
</evidence>
<keyword evidence="4" id="KW-1185">Reference proteome</keyword>
<accession>A0A9K3KSL2</accession>
<dbReference type="AlphaFoldDB" id="A0A9K3KSL2"/>
<reference evidence="3" key="2">
    <citation type="submission" date="2021-04" db="EMBL/GenBank/DDBJ databases">
        <authorList>
            <person name="Podell S."/>
        </authorList>
    </citation>
    <scope>NUCLEOTIDE SEQUENCE</scope>
    <source>
        <strain evidence="3">Hildebrandi</strain>
    </source>
</reference>
<dbReference type="EMBL" id="JAGRRH010000019">
    <property type="protein sequence ID" value="KAG7348891.1"/>
    <property type="molecule type" value="Genomic_DNA"/>
</dbReference>
<evidence type="ECO:0000256" key="2">
    <source>
        <dbReference type="SAM" id="Phobius"/>
    </source>
</evidence>
<feature type="compositionally biased region" description="Low complexity" evidence="1">
    <location>
        <begin position="99"/>
        <end position="118"/>
    </location>
</feature>
<keyword evidence="2" id="KW-0472">Membrane</keyword>
<name>A0A9K3KSL2_9STRA</name>
<protein>
    <submittedName>
        <fullName evidence="3">Uncharacterized protein</fullName>
    </submittedName>
</protein>
<feature type="region of interest" description="Disordered" evidence="1">
    <location>
        <begin position="1"/>
        <end position="31"/>
    </location>
</feature>
<keyword evidence="2" id="KW-0812">Transmembrane</keyword>
<keyword evidence="2" id="KW-1133">Transmembrane helix</keyword>
<evidence type="ECO:0000313" key="3">
    <source>
        <dbReference type="EMBL" id="KAG7348891.1"/>
    </source>
</evidence>